<dbReference type="Gramene" id="CDF34823">
    <property type="protein sequence ID" value="CDF34823"/>
    <property type="gene ID" value="CHC_T00003730001"/>
</dbReference>
<evidence type="ECO:0000313" key="2">
    <source>
        <dbReference type="Proteomes" id="UP000012073"/>
    </source>
</evidence>
<dbReference type="Proteomes" id="UP000012073">
    <property type="component" value="Unassembled WGS sequence"/>
</dbReference>
<evidence type="ECO:0000313" key="1">
    <source>
        <dbReference type="EMBL" id="CDF34823.1"/>
    </source>
</evidence>
<protein>
    <submittedName>
        <fullName evidence="1">Uncharacterized protein</fullName>
    </submittedName>
</protein>
<gene>
    <name evidence="1" type="ORF">CHC_T00003730001</name>
</gene>
<name>R7QAJ3_CHOCR</name>
<dbReference type="EMBL" id="HG001706">
    <property type="protein sequence ID" value="CDF34823.1"/>
    <property type="molecule type" value="Genomic_DNA"/>
</dbReference>
<dbReference type="AlphaFoldDB" id="R7QAJ3"/>
<dbReference type="KEGG" id="ccp:CHC_T00003730001"/>
<dbReference type="GeneID" id="17322344"/>
<reference evidence="2" key="1">
    <citation type="journal article" date="2013" name="Proc. Natl. Acad. Sci. U.S.A.">
        <title>Genome structure and metabolic features in the red seaweed Chondrus crispus shed light on evolution of the Archaeplastida.</title>
        <authorList>
            <person name="Collen J."/>
            <person name="Porcel B."/>
            <person name="Carre W."/>
            <person name="Ball S.G."/>
            <person name="Chaparro C."/>
            <person name="Tonon T."/>
            <person name="Barbeyron T."/>
            <person name="Michel G."/>
            <person name="Noel B."/>
            <person name="Valentin K."/>
            <person name="Elias M."/>
            <person name="Artiguenave F."/>
            <person name="Arun A."/>
            <person name="Aury J.M."/>
            <person name="Barbosa-Neto J.F."/>
            <person name="Bothwell J.H."/>
            <person name="Bouget F.Y."/>
            <person name="Brillet L."/>
            <person name="Cabello-Hurtado F."/>
            <person name="Capella-Gutierrez S."/>
            <person name="Charrier B."/>
            <person name="Cladiere L."/>
            <person name="Cock J.M."/>
            <person name="Coelho S.M."/>
            <person name="Colleoni C."/>
            <person name="Czjzek M."/>
            <person name="Da Silva C."/>
            <person name="Delage L."/>
            <person name="Denoeud F."/>
            <person name="Deschamps P."/>
            <person name="Dittami S.M."/>
            <person name="Gabaldon T."/>
            <person name="Gachon C.M."/>
            <person name="Groisillier A."/>
            <person name="Herve C."/>
            <person name="Jabbari K."/>
            <person name="Katinka M."/>
            <person name="Kloareg B."/>
            <person name="Kowalczyk N."/>
            <person name="Labadie K."/>
            <person name="Leblanc C."/>
            <person name="Lopez P.J."/>
            <person name="McLachlan D.H."/>
            <person name="Meslet-Cladiere L."/>
            <person name="Moustafa A."/>
            <person name="Nehr Z."/>
            <person name="Nyvall Collen P."/>
            <person name="Panaud O."/>
            <person name="Partensky F."/>
            <person name="Poulain J."/>
            <person name="Rensing S.A."/>
            <person name="Rousvoal S."/>
            <person name="Samson G."/>
            <person name="Symeonidi A."/>
            <person name="Weissenbach J."/>
            <person name="Zambounis A."/>
            <person name="Wincker P."/>
            <person name="Boyen C."/>
        </authorList>
    </citation>
    <scope>NUCLEOTIDE SEQUENCE [LARGE SCALE GENOMIC DNA]</scope>
    <source>
        <strain evidence="2">cv. Stackhouse</strain>
    </source>
</reference>
<sequence length="56" mass="5994">MARQTCRKKKGGISPASFSITHSSCPWLTAASAATPDAAIPVYCMAWPENDRPGRT</sequence>
<organism evidence="1 2">
    <name type="scientific">Chondrus crispus</name>
    <name type="common">Carrageen Irish moss</name>
    <name type="synonym">Polymorpha crispa</name>
    <dbReference type="NCBI Taxonomy" id="2769"/>
    <lineage>
        <taxon>Eukaryota</taxon>
        <taxon>Rhodophyta</taxon>
        <taxon>Florideophyceae</taxon>
        <taxon>Rhodymeniophycidae</taxon>
        <taxon>Gigartinales</taxon>
        <taxon>Gigartinaceae</taxon>
        <taxon>Chondrus</taxon>
    </lineage>
</organism>
<proteinExistence type="predicted"/>
<accession>R7QAJ3</accession>
<dbReference type="RefSeq" id="XP_005714642.1">
    <property type="nucleotide sequence ID" value="XM_005714585.1"/>
</dbReference>
<keyword evidence="2" id="KW-1185">Reference proteome</keyword>